<protein>
    <recommendedName>
        <fullName evidence="1">Ig-like domain-containing protein</fullName>
    </recommendedName>
</protein>
<dbReference type="InterPro" id="IPR036179">
    <property type="entry name" value="Ig-like_dom_sf"/>
</dbReference>
<sequence>MCLRMLSLDVPTAVMRGESIWLNCTLDLESDDLYSVKWYKNDVEFYRYLPRDNPAGQKSCDVEHACSSNVLGTTAAAISASPYTIRMSAVARSNSSSSYCFGSTSSRTGAHETFRSAQSTAWRNLPERQEFHVALLSDLPDNLWS</sequence>
<evidence type="ECO:0000313" key="3">
    <source>
        <dbReference type="Proteomes" id="UP000887159"/>
    </source>
</evidence>
<keyword evidence="3" id="KW-1185">Reference proteome</keyword>
<dbReference type="EMBL" id="BMAU01021250">
    <property type="protein sequence ID" value="GFY05207.1"/>
    <property type="molecule type" value="Genomic_DNA"/>
</dbReference>
<evidence type="ECO:0000259" key="1">
    <source>
        <dbReference type="PROSITE" id="PS50835"/>
    </source>
</evidence>
<name>A0A8X6S0H6_TRICX</name>
<gene>
    <name evidence="2" type="primary">NCL1_33644</name>
    <name evidence="2" type="ORF">TNCV_2206531</name>
</gene>
<dbReference type="Proteomes" id="UP000887159">
    <property type="component" value="Unassembled WGS sequence"/>
</dbReference>
<proteinExistence type="predicted"/>
<reference evidence="2" key="1">
    <citation type="submission" date="2020-08" db="EMBL/GenBank/DDBJ databases">
        <title>Multicomponent nature underlies the extraordinary mechanical properties of spider dragline silk.</title>
        <authorList>
            <person name="Kono N."/>
            <person name="Nakamura H."/>
            <person name="Mori M."/>
            <person name="Yoshida Y."/>
            <person name="Ohtoshi R."/>
            <person name="Malay A.D."/>
            <person name="Moran D.A.P."/>
            <person name="Tomita M."/>
            <person name="Numata K."/>
            <person name="Arakawa K."/>
        </authorList>
    </citation>
    <scope>NUCLEOTIDE SEQUENCE</scope>
</reference>
<comment type="caution">
    <text evidence="2">The sequence shown here is derived from an EMBL/GenBank/DDBJ whole genome shotgun (WGS) entry which is preliminary data.</text>
</comment>
<organism evidence="2 3">
    <name type="scientific">Trichonephila clavipes</name>
    <name type="common">Golden silk orbweaver</name>
    <name type="synonym">Nephila clavipes</name>
    <dbReference type="NCBI Taxonomy" id="2585209"/>
    <lineage>
        <taxon>Eukaryota</taxon>
        <taxon>Metazoa</taxon>
        <taxon>Ecdysozoa</taxon>
        <taxon>Arthropoda</taxon>
        <taxon>Chelicerata</taxon>
        <taxon>Arachnida</taxon>
        <taxon>Araneae</taxon>
        <taxon>Araneomorphae</taxon>
        <taxon>Entelegynae</taxon>
        <taxon>Araneoidea</taxon>
        <taxon>Nephilidae</taxon>
        <taxon>Trichonephila</taxon>
    </lineage>
</organism>
<dbReference type="PANTHER" id="PTHR21261">
    <property type="entry name" value="BEAT PROTEIN"/>
    <property type="match status" value="1"/>
</dbReference>
<dbReference type="PANTHER" id="PTHR21261:SF15">
    <property type="entry name" value="BEATEN PATH IIIA, ISOFORM D-RELATED"/>
    <property type="match status" value="1"/>
</dbReference>
<dbReference type="PROSITE" id="PS50835">
    <property type="entry name" value="IG_LIKE"/>
    <property type="match status" value="1"/>
</dbReference>
<dbReference type="SUPFAM" id="SSF48726">
    <property type="entry name" value="Immunoglobulin"/>
    <property type="match status" value="1"/>
</dbReference>
<accession>A0A8X6S0H6</accession>
<evidence type="ECO:0000313" key="2">
    <source>
        <dbReference type="EMBL" id="GFY05207.1"/>
    </source>
</evidence>
<dbReference type="AlphaFoldDB" id="A0A8X6S0H6"/>
<feature type="domain" description="Ig-like" evidence="1">
    <location>
        <begin position="1"/>
        <end position="79"/>
    </location>
</feature>
<dbReference type="InterPro" id="IPR007110">
    <property type="entry name" value="Ig-like_dom"/>
</dbReference>